<organism evidence="2 4">
    <name type="scientific">Pediococcus pentosaceus</name>
    <dbReference type="NCBI Taxonomy" id="1255"/>
    <lineage>
        <taxon>Bacteria</taxon>
        <taxon>Bacillati</taxon>
        <taxon>Bacillota</taxon>
        <taxon>Bacilli</taxon>
        <taxon>Lactobacillales</taxon>
        <taxon>Lactobacillaceae</taxon>
        <taxon>Pediococcus</taxon>
    </lineage>
</organism>
<evidence type="ECO:0000313" key="4">
    <source>
        <dbReference type="Proteomes" id="UP001194632"/>
    </source>
</evidence>
<keyword evidence="3" id="KW-1185">Reference proteome</keyword>
<sequence>MFKKLKKMLAGESTNTEDQTYKYVYNYNYTFTTNCSCGCQPDIEQAEKLIDMAKINAAKEK</sequence>
<gene>
    <name evidence="1" type="ORF">GBO79_01025</name>
    <name evidence="2" type="ORF">ITQ90_03135</name>
</gene>
<dbReference type="Proteomes" id="UP000472573">
    <property type="component" value="Unassembled WGS sequence"/>
</dbReference>
<protein>
    <submittedName>
        <fullName evidence="2">Uncharacterized protein</fullName>
    </submittedName>
</protein>
<evidence type="ECO:0000313" key="1">
    <source>
        <dbReference type="EMBL" id="KAF0414934.1"/>
    </source>
</evidence>
<dbReference type="AlphaFoldDB" id="A0AB73HEF6"/>
<dbReference type="EMBL" id="WENB01000001">
    <property type="protein sequence ID" value="KAF0414934.1"/>
    <property type="molecule type" value="Genomic_DNA"/>
</dbReference>
<name>A0AB73HEF6_PEDPE</name>
<proteinExistence type="predicted"/>
<comment type="caution">
    <text evidence="2">The sequence shown here is derived from an EMBL/GenBank/DDBJ whole genome shotgun (WGS) entry which is preliminary data.</text>
</comment>
<dbReference type="Proteomes" id="UP001194632">
    <property type="component" value="Unassembled WGS sequence"/>
</dbReference>
<evidence type="ECO:0000313" key="3">
    <source>
        <dbReference type="Proteomes" id="UP000472573"/>
    </source>
</evidence>
<evidence type="ECO:0000313" key="2">
    <source>
        <dbReference type="EMBL" id="MBF7114499.1"/>
    </source>
</evidence>
<accession>A0AB73HEF6</accession>
<dbReference type="EMBL" id="JADOFP010000002">
    <property type="protein sequence ID" value="MBF7114499.1"/>
    <property type="molecule type" value="Genomic_DNA"/>
</dbReference>
<reference evidence="1 3" key="1">
    <citation type="submission" date="2019-10" db="EMBL/GenBank/DDBJ databases">
        <authorList>
            <person name="Irmler S."/>
            <person name="Berthoud H."/>
            <person name="Roetschi A."/>
            <person name="Arias E."/>
            <person name="Shani N."/>
            <person name="Wuethrich D."/>
            <person name="Bruggmann R."/>
        </authorList>
    </citation>
    <scope>NUCLEOTIDE SEQUENCE [LARGE SCALE GENOMIC DNA]</scope>
    <source>
        <strain evidence="1 3">FAM13073</strain>
    </source>
</reference>
<reference evidence="3" key="3">
    <citation type="submission" date="2020-03" db="EMBL/GenBank/DDBJ databases">
        <title>SpeciesPrimer: A bioinformatics pipeline dedicated to the design of qPCR primers for the quantification of bacterial species.</title>
        <authorList>
            <person name="Dreier M."/>
            <person name="Berthoud H."/>
            <person name="Shani N."/>
            <person name="Wechsler D."/>
            <person name="Junier P."/>
        </authorList>
    </citation>
    <scope>NUCLEOTIDE SEQUENCE [LARGE SCALE GENOMIC DNA]</scope>
    <source>
        <strain evidence="3">FAM13073</strain>
    </source>
</reference>
<reference evidence="1" key="2">
    <citation type="submission" date="2019-12" db="EMBL/GenBank/DDBJ databases">
        <title>SpeciesPrimer: A bioinformatics pipeline dedicated to the design of qPCR primers for the quantification of bacterial species.</title>
        <authorList>
            <person name="Dreier M."/>
            <person name="Berthoud H."/>
            <person name="Shani N."/>
            <person name="Wechsler D."/>
            <person name="Junier P."/>
        </authorList>
    </citation>
    <scope>NUCLEOTIDE SEQUENCE</scope>
    <source>
        <strain evidence="1">FAM13073</strain>
    </source>
</reference>
<dbReference type="RefSeq" id="WP_159276383.1">
    <property type="nucleotide sequence ID" value="NZ_JADOFP010000002.1"/>
</dbReference>
<reference evidence="2" key="4">
    <citation type="submission" date="2020-11" db="EMBL/GenBank/DDBJ databases">
        <title>Antibiotic susceptibility profiles of Pediococcus pentosaceus from various origins and their implications for the safety assessment of strains with food-technology applications.</title>
        <authorList>
            <person name="Shani N."/>
            <person name="Oberhaensli S."/>
            <person name="Arias E."/>
        </authorList>
    </citation>
    <scope>NUCLEOTIDE SEQUENCE</scope>
    <source>
        <strain evidence="2">FAM 24207</strain>
    </source>
</reference>